<organism evidence="3 4">
    <name type="scientific">Tribolium castaneum</name>
    <name type="common">Red flour beetle</name>
    <dbReference type="NCBI Taxonomy" id="7070"/>
    <lineage>
        <taxon>Eukaryota</taxon>
        <taxon>Metazoa</taxon>
        <taxon>Ecdysozoa</taxon>
        <taxon>Arthropoda</taxon>
        <taxon>Hexapoda</taxon>
        <taxon>Insecta</taxon>
        <taxon>Pterygota</taxon>
        <taxon>Neoptera</taxon>
        <taxon>Endopterygota</taxon>
        <taxon>Coleoptera</taxon>
        <taxon>Polyphaga</taxon>
        <taxon>Cucujiformia</taxon>
        <taxon>Tenebrionidae</taxon>
        <taxon>Tenebrionidae incertae sedis</taxon>
        <taxon>Tribolium</taxon>
    </lineage>
</organism>
<protein>
    <submittedName>
        <fullName evidence="3">Cuticlin-1-like Protein</fullName>
    </submittedName>
</protein>
<dbReference type="PANTHER" id="PTHR46560">
    <property type="entry name" value="CYPHER, ISOFORM B"/>
    <property type="match status" value="1"/>
</dbReference>
<dbReference type="PROSITE" id="PS51034">
    <property type="entry name" value="ZP_2"/>
    <property type="match status" value="1"/>
</dbReference>
<dbReference type="GO" id="GO:0000902">
    <property type="term" value="P:cell morphogenesis"/>
    <property type="evidence" value="ECO:0000318"/>
    <property type="project" value="GO_Central"/>
</dbReference>
<reference evidence="3 4" key="1">
    <citation type="journal article" date="2008" name="Nature">
        <title>The genome of the model beetle and pest Tribolium castaneum.</title>
        <authorList>
            <consortium name="Tribolium Genome Sequencing Consortium"/>
            <person name="Richards S."/>
            <person name="Gibbs R.A."/>
            <person name="Weinstock G.M."/>
            <person name="Brown S.J."/>
            <person name="Denell R."/>
            <person name="Beeman R.W."/>
            <person name="Gibbs R."/>
            <person name="Beeman R.W."/>
            <person name="Brown S.J."/>
            <person name="Bucher G."/>
            <person name="Friedrich M."/>
            <person name="Grimmelikhuijzen C.J."/>
            <person name="Klingler M."/>
            <person name="Lorenzen M."/>
            <person name="Richards S."/>
            <person name="Roth S."/>
            <person name="Schroder R."/>
            <person name="Tautz D."/>
            <person name="Zdobnov E.M."/>
            <person name="Muzny D."/>
            <person name="Gibbs R.A."/>
            <person name="Weinstock G.M."/>
            <person name="Attaway T."/>
            <person name="Bell S."/>
            <person name="Buhay C.J."/>
            <person name="Chandrabose M.N."/>
            <person name="Chavez D."/>
            <person name="Clerk-Blankenburg K.P."/>
            <person name="Cree A."/>
            <person name="Dao M."/>
            <person name="Davis C."/>
            <person name="Chacko J."/>
            <person name="Dinh H."/>
            <person name="Dugan-Rocha S."/>
            <person name="Fowler G."/>
            <person name="Garner T.T."/>
            <person name="Garnes J."/>
            <person name="Gnirke A."/>
            <person name="Hawes A."/>
            <person name="Hernandez J."/>
            <person name="Hines S."/>
            <person name="Holder M."/>
            <person name="Hume J."/>
            <person name="Jhangiani S.N."/>
            <person name="Joshi V."/>
            <person name="Khan Z.M."/>
            <person name="Jackson L."/>
            <person name="Kovar C."/>
            <person name="Kowis A."/>
            <person name="Lee S."/>
            <person name="Lewis L.R."/>
            <person name="Margolis J."/>
            <person name="Morgan M."/>
            <person name="Nazareth L.V."/>
            <person name="Nguyen N."/>
            <person name="Okwuonu G."/>
            <person name="Parker D."/>
            <person name="Richards S."/>
            <person name="Ruiz S.J."/>
            <person name="Santibanez J."/>
            <person name="Savard J."/>
            <person name="Scherer S.E."/>
            <person name="Schneider B."/>
            <person name="Sodergren E."/>
            <person name="Tautz D."/>
            <person name="Vattahil S."/>
            <person name="Villasana D."/>
            <person name="White C.S."/>
            <person name="Wright R."/>
            <person name="Park Y."/>
            <person name="Beeman R.W."/>
            <person name="Lord J."/>
            <person name="Oppert B."/>
            <person name="Lorenzen M."/>
            <person name="Brown S."/>
            <person name="Wang L."/>
            <person name="Savard J."/>
            <person name="Tautz D."/>
            <person name="Richards S."/>
            <person name="Weinstock G."/>
            <person name="Gibbs R.A."/>
            <person name="Liu Y."/>
            <person name="Worley K."/>
            <person name="Weinstock G."/>
            <person name="Elsik C.G."/>
            <person name="Reese J.T."/>
            <person name="Elhaik E."/>
            <person name="Landan G."/>
            <person name="Graur D."/>
            <person name="Arensburger P."/>
            <person name="Atkinson P."/>
            <person name="Beeman R.W."/>
            <person name="Beidler J."/>
            <person name="Brown S.J."/>
            <person name="Demuth J.P."/>
            <person name="Drury D.W."/>
            <person name="Du Y.Z."/>
            <person name="Fujiwara H."/>
            <person name="Lorenzen M."/>
            <person name="Maselli V."/>
            <person name="Osanai M."/>
            <person name="Park Y."/>
            <person name="Robertson H.M."/>
            <person name="Tu Z."/>
            <person name="Wang J.J."/>
            <person name="Wang S."/>
            <person name="Richards S."/>
            <person name="Song H."/>
            <person name="Zhang L."/>
            <person name="Sodergren E."/>
            <person name="Werner D."/>
            <person name="Stanke M."/>
            <person name="Morgenstern B."/>
            <person name="Solovyev V."/>
            <person name="Kosarev P."/>
            <person name="Brown G."/>
            <person name="Chen H.C."/>
            <person name="Ermolaeva O."/>
            <person name="Hlavina W."/>
            <person name="Kapustin Y."/>
            <person name="Kiryutin B."/>
            <person name="Kitts P."/>
            <person name="Maglott D."/>
            <person name="Pruitt K."/>
            <person name="Sapojnikov V."/>
            <person name="Souvorov A."/>
            <person name="Mackey A.J."/>
            <person name="Waterhouse R.M."/>
            <person name="Wyder S."/>
            <person name="Zdobnov E.M."/>
            <person name="Zdobnov E.M."/>
            <person name="Wyder S."/>
            <person name="Kriventseva E.V."/>
            <person name="Kadowaki T."/>
            <person name="Bork P."/>
            <person name="Aranda M."/>
            <person name="Bao R."/>
            <person name="Beermann A."/>
            <person name="Berns N."/>
            <person name="Bolognesi R."/>
            <person name="Bonneton F."/>
            <person name="Bopp D."/>
            <person name="Brown S.J."/>
            <person name="Bucher G."/>
            <person name="Butts T."/>
            <person name="Chaumot A."/>
            <person name="Denell R.E."/>
            <person name="Ferrier D.E."/>
            <person name="Friedrich M."/>
            <person name="Gordon C.M."/>
            <person name="Jindra M."/>
            <person name="Klingler M."/>
            <person name="Lan Q."/>
            <person name="Lattorff H.M."/>
            <person name="Laudet V."/>
            <person name="von Levetsow C."/>
            <person name="Liu Z."/>
            <person name="Lutz R."/>
            <person name="Lynch J.A."/>
            <person name="da Fonseca R.N."/>
            <person name="Posnien N."/>
            <person name="Reuter R."/>
            <person name="Roth S."/>
            <person name="Savard J."/>
            <person name="Schinko J.B."/>
            <person name="Schmitt C."/>
            <person name="Schoppmeier M."/>
            <person name="Schroder R."/>
            <person name="Shippy T.D."/>
            <person name="Simonnet F."/>
            <person name="Marques-Souza H."/>
            <person name="Tautz D."/>
            <person name="Tomoyasu Y."/>
            <person name="Trauner J."/>
            <person name="Van der Zee M."/>
            <person name="Vervoort M."/>
            <person name="Wittkopp N."/>
            <person name="Wimmer E.A."/>
            <person name="Yang X."/>
            <person name="Jones A.K."/>
            <person name="Sattelle D.B."/>
            <person name="Ebert P.R."/>
            <person name="Nelson D."/>
            <person name="Scott J.G."/>
            <person name="Beeman R.W."/>
            <person name="Muthukrishnan S."/>
            <person name="Kramer K.J."/>
            <person name="Arakane Y."/>
            <person name="Beeman R.W."/>
            <person name="Zhu Q."/>
            <person name="Hogenkamp D."/>
            <person name="Dixit R."/>
            <person name="Oppert B."/>
            <person name="Jiang H."/>
            <person name="Zou Z."/>
            <person name="Marshall J."/>
            <person name="Elpidina E."/>
            <person name="Vinokurov K."/>
            <person name="Oppert C."/>
            <person name="Zou Z."/>
            <person name="Evans J."/>
            <person name="Lu Z."/>
            <person name="Zhao P."/>
            <person name="Sumathipala N."/>
            <person name="Altincicek B."/>
            <person name="Vilcinskas A."/>
            <person name="Williams M."/>
            <person name="Hultmark D."/>
            <person name="Hetru C."/>
            <person name="Jiang H."/>
            <person name="Grimmelikhuijzen C.J."/>
            <person name="Hauser F."/>
            <person name="Cazzamali G."/>
            <person name="Williamson M."/>
            <person name="Park Y."/>
            <person name="Li B."/>
            <person name="Tanaka Y."/>
            <person name="Predel R."/>
            <person name="Neupert S."/>
            <person name="Schachtner J."/>
            <person name="Verleyen P."/>
            <person name="Raible F."/>
            <person name="Bork P."/>
            <person name="Friedrich M."/>
            <person name="Walden K.K."/>
            <person name="Robertson H.M."/>
            <person name="Angeli S."/>
            <person name="Foret S."/>
            <person name="Bucher G."/>
            <person name="Schuetz S."/>
            <person name="Maleszka R."/>
            <person name="Wimmer E.A."/>
            <person name="Beeman R.W."/>
            <person name="Lorenzen M."/>
            <person name="Tomoyasu Y."/>
            <person name="Miller S.C."/>
            <person name="Grossmann D."/>
            <person name="Bucher G."/>
        </authorList>
    </citation>
    <scope>NUCLEOTIDE SEQUENCE [LARGE SCALE GENOMIC DNA]</scope>
    <source>
        <strain evidence="3 4">Georgia GA2</strain>
    </source>
</reference>
<dbReference type="InterPro" id="IPR001507">
    <property type="entry name" value="ZP_dom"/>
</dbReference>
<feature type="signal peptide" evidence="1">
    <location>
        <begin position="1"/>
        <end position="22"/>
    </location>
</feature>
<name>D6WK91_TRICA</name>
<feature type="chain" id="PRO_5007310671" evidence="1">
    <location>
        <begin position="23"/>
        <end position="206"/>
    </location>
</feature>
<evidence type="ECO:0000313" key="3">
    <source>
        <dbReference type="EMBL" id="EFA03960.2"/>
    </source>
</evidence>
<proteinExistence type="predicted"/>
<dbReference type="Proteomes" id="UP000007266">
    <property type="component" value="Linkage group 5"/>
</dbReference>
<sequence length="206" mass="23169">MSRSRLFPKLFIVALISHSYSSEENNGIFQSDIGDQMTIGLSDTGYKSVQLKCGSNSMLVALETDEDFDGVIYTRGNFHDKTSACFLDPGPQRGQRSFSIKFPLDQCNTKKKGETYSNTLVLQHDKELIMPGDAAFHLECDYSKPRDVTVNANLHNEKSVTSRITLTDADPSFKKNKRDKRSTIENKTDSVVLTQEFLRGRMSPNI</sequence>
<dbReference type="AlphaFoldDB" id="D6WK91"/>
<evidence type="ECO:0000256" key="1">
    <source>
        <dbReference type="SAM" id="SignalP"/>
    </source>
</evidence>
<dbReference type="InParanoid" id="D6WK91"/>
<dbReference type="eggNOG" id="ENOG502S22H">
    <property type="taxonomic scope" value="Eukaryota"/>
</dbReference>
<evidence type="ECO:0000259" key="2">
    <source>
        <dbReference type="PROSITE" id="PS51034"/>
    </source>
</evidence>
<evidence type="ECO:0000313" key="4">
    <source>
        <dbReference type="Proteomes" id="UP000007266"/>
    </source>
</evidence>
<dbReference type="Gene3D" id="2.60.40.3210">
    <property type="entry name" value="Zona pellucida, ZP-N domain"/>
    <property type="match status" value="1"/>
</dbReference>
<dbReference type="Pfam" id="PF25057">
    <property type="entry name" value="CUT_N"/>
    <property type="match status" value="1"/>
</dbReference>
<dbReference type="GO" id="GO:0016324">
    <property type="term" value="C:apical plasma membrane"/>
    <property type="evidence" value="ECO:0000318"/>
    <property type="project" value="GO_Central"/>
</dbReference>
<dbReference type="InterPro" id="IPR056953">
    <property type="entry name" value="CUT_N"/>
</dbReference>
<gene>
    <name evidence="3" type="primary">AUGUSTUS-3.0.2_14104</name>
    <name evidence="3" type="ORF">TcasGA2_TC014104</name>
</gene>
<dbReference type="HOGENOM" id="CLU_111725_0_0_1"/>
<feature type="domain" description="ZP" evidence="2">
    <location>
        <begin position="52"/>
        <end position="206"/>
    </location>
</feature>
<dbReference type="STRING" id="7070.D6WK91"/>
<accession>D6WK91</accession>
<dbReference type="PANTHER" id="PTHR46560:SF7">
    <property type="entry name" value="RE59626P"/>
    <property type="match status" value="1"/>
</dbReference>
<dbReference type="OMA" id="CFMKPTS"/>
<keyword evidence="1" id="KW-0732">Signal</keyword>
<dbReference type="OrthoDB" id="10043417at2759"/>
<reference evidence="3 4" key="2">
    <citation type="journal article" date="2010" name="Nucleic Acids Res.">
        <title>BeetleBase in 2010: revisions to provide comprehensive genomic information for Tribolium castaneum.</title>
        <authorList>
            <person name="Kim H.S."/>
            <person name="Murphy T."/>
            <person name="Xia J."/>
            <person name="Caragea D."/>
            <person name="Park Y."/>
            <person name="Beeman R.W."/>
            <person name="Lorenzen M.D."/>
            <person name="Butcher S."/>
            <person name="Manak J.R."/>
            <person name="Brown S.J."/>
        </authorList>
    </citation>
    <scope>GENOME REANNOTATION</scope>
    <source>
        <strain evidence="3 4">Georgia GA2</strain>
    </source>
</reference>
<keyword evidence="4" id="KW-1185">Reference proteome</keyword>
<dbReference type="KEGG" id="tca:658202"/>
<dbReference type="EMBL" id="KQ971342">
    <property type="protein sequence ID" value="EFA03960.2"/>
    <property type="molecule type" value="Genomic_DNA"/>
</dbReference>